<evidence type="ECO:0000313" key="2">
    <source>
        <dbReference type="EMBL" id="QGN17842.1"/>
    </source>
</evidence>
<evidence type="ECO:0000313" key="3">
    <source>
        <dbReference type="Proteomes" id="UP000422736"/>
    </source>
</evidence>
<sequence>MTHTTATNTYHVFMLPDLEAYVHGLKFKNKLKRWGKSQGFKELSPDNLKEWCTDSFVLDSLLKVNNYKTSPLNSPISPMTPEFPHALWQVPPCRGNLLDECKLSGPSSCRCPHHQHHHSSTGTLGTLGTVGSQSSQGSQAPQRHKSAKIKRFWHKMTGQKNGETHCPISHSLSLARSGDQRSLRLSSTKVLQTTSTKTLPYPSTFQGSTNVLRLLELI</sequence>
<feature type="compositionally biased region" description="Low complexity" evidence="1">
    <location>
        <begin position="120"/>
        <end position="139"/>
    </location>
</feature>
<feature type="region of interest" description="Disordered" evidence="1">
    <location>
        <begin position="112"/>
        <end position="144"/>
    </location>
</feature>
<dbReference type="Proteomes" id="UP000422736">
    <property type="component" value="Chromosome 8"/>
</dbReference>
<dbReference type="EMBL" id="CP015060">
    <property type="protein sequence ID" value="QGN17842.1"/>
    <property type="molecule type" value="Genomic_DNA"/>
</dbReference>
<accession>A0ABX6F392</accession>
<protein>
    <submittedName>
        <fullName evidence="2">Uncharacterized protein</fullName>
    </submittedName>
</protein>
<evidence type="ECO:0000256" key="1">
    <source>
        <dbReference type="SAM" id="MobiDB-lite"/>
    </source>
</evidence>
<reference evidence="2 3" key="1">
    <citation type="submission" date="2016-03" db="EMBL/GenBank/DDBJ databases">
        <title>How can Kluyveromyces marxianus grow so fast - potential evolutionary course in Saccharomyces Complex revealed by comparative genomics.</title>
        <authorList>
            <person name="Mo W."/>
            <person name="Lu W."/>
            <person name="Yang X."/>
            <person name="Qi J."/>
            <person name="Lv H."/>
        </authorList>
    </citation>
    <scope>NUCLEOTIDE SEQUENCE [LARGE SCALE GENOMIC DNA]</scope>
    <source>
        <strain evidence="2 3">FIM1</strain>
    </source>
</reference>
<keyword evidence="3" id="KW-1185">Reference proteome</keyword>
<gene>
    <name evidence="2" type="ORF">FIM1_5051</name>
</gene>
<organism evidence="2 3">
    <name type="scientific">Kluyveromyces marxianus</name>
    <name type="common">Yeast</name>
    <name type="synonym">Candida kefyr</name>
    <dbReference type="NCBI Taxonomy" id="4911"/>
    <lineage>
        <taxon>Eukaryota</taxon>
        <taxon>Fungi</taxon>
        <taxon>Dikarya</taxon>
        <taxon>Ascomycota</taxon>
        <taxon>Saccharomycotina</taxon>
        <taxon>Saccharomycetes</taxon>
        <taxon>Saccharomycetales</taxon>
        <taxon>Saccharomycetaceae</taxon>
        <taxon>Kluyveromyces</taxon>
    </lineage>
</organism>
<reference evidence="2 3" key="2">
    <citation type="submission" date="2019-11" db="EMBL/GenBank/DDBJ databases">
        <authorList>
            <person name="Lu H."/>
        </authorList>
    </citation>
    <scope>NUCLEOTIDE SEQUENCE [LARGE SCALE GENOMIC DNA]</scope>
    <source>
        <strain evidence="2 3">FIM1</strain>
    </source>
</reference>
<proteinExistence type="predicted"/>
<name>A0ABX6F392_KLUMA</name>